<sequence>MASLPPGSCCMEGYAHHGEPVGTITKYTDFDIYVAKPPVATDKVIVYLTDIFGMPFTNHKLIADNFAQQGFLTVIPNLFYDDHVPFPRPDGFDLFPGWVSRHQPEHTEPIIDKTFEYVKKEFPAVTKFFSVGYCFGAKYVVRLLDEGKLTAGYIAHPSFVTEDELRAIKAPLSIAAAETDPIFPDEKRHQSEVILKEIKATYNIVLYSSVEHGFAVRGDMSNEVVTWSQEAAFFQAVQWFNRFSK</sequence>
<keyword evidence="2" id="KW-1185">Reference proteome</keyword>
<reference evidence="2" key="1">
    <citation type="journal article" date="2024" name="Front. Bioeng. Biotechnol.">
        <title>Genome-scale model development and genomic sequencing of the oleaginous clade Lipomyces.</title>
        <authorList>
            <person name="Czajka J.J."/>
            <person name="Han Y."/>
            <person name="Kim J."/>
            <person name="Mondo S.J."/>
            <person name="Hofstad B.A."/>
            <person name="Robles A."/>
            <person name="Haridas S."/>
            <person name="Riley R."/>
            <person name="LaButti K."/>
            <person name="Pangilinan J."/>
            <person name="Andreopoulos W."/>
            <person name="Lipzen A."/>
            <person name="Yan J."/>
            <person name="Wang M."/>
            <person name="Ng V."/>
            <person name="Grigoriev I.V."/>
            <person name="Spatafora J.W."/>
            <person name="Magnuson J.K."/>
            <person name="Baker S.E."/>
            <person name="Pomraning K.R."/>
        </authorList>
    </citation>
    <scope>NUCLEOTIDE SEQUENCE [LARGE SCALE GENOMIC DNA]</scope>
    <source>
        <strain evidence="2">CBS 10300</strain>
    </source>
</reference>
<organism evidence="1 2">
    <name type="scientific">Lipomyces orientalis</name>
    <dbReference type="NCBI Taxonomy" id="1233043"/>
    <lineage>
        <taxon>Eukaryota</taxon>
        <taxon>Fungi</taxon>
        <taxon>Dikarya</taxon>
        <taxon>Ascomycota</taxon>
        <taxon>Saccharomycotina</taxon>
        <taxon>Lipomycetes</taxon>
        <taxon>Lipomycetales</taxon>
        <taxon>Lipomycetaceae</taxon>
        <taxon>Lipomyces</taxon>
    </lineage>
</organism>
<evidence type="ECO:0000313" key="1">
    <source>
        <dbReference type="EMBL" id="KAK9321812.1"/>
    </source>
</evidence>
<comment type="caution">
    <text evidence="1">The sequence shown here is derived from an EMBL/GenBank/DDBJ whole genome shotgun (WGS) entry which is preliminary data.</text>
</comment>
<gene>
    <name evidence="1" type="ORF">V1517DRAFT_325454</name>
</gene>
<accession>A0ACC3TKX3</accession>
<dbReference type="EMBL" id="MU970090">
    <property type="protein sequence ID" value="KAK9321812.1"/>
    <property type="molecule type" value="Genomic_DNA"/>
</dbReference>
<keyword evidence="1" id="KW-0378">Hydrolase</keyword>
<name>A0ACC3TKX3_9ASCO</name>
<protein>
    <submittedName>
        <fullName evidence="1">Dienelactone hydrolase</fullName>
    </submittedName>
</protein>
<evidence type="ECO:0000313" key="2">
    <source>
        <dbReference type="Proteomes" id="UP001489719"/>
    </source>
</evidence>
<proteinExistence type="predicted"/>
<dbReference type="Proteomes" id="UP001489719">
    <property type="component" value="Unassembled WGS sequence"/>
</dbReference>